<dbReference type="InterPro" id="IPR006311">
    <property type="entry name" value="TAT_signal"/>
</dbReference>
<dbReference type="PROSITE" id="PS51318">
    <property type="entry name" value="TAT"/>
    <property type="match status" value="1"/>
</dbReference>
<proteinExistence type="predicted"/>
<dbReference type="InterPro" id="IPR019546">
    <property type="entry name" value="TAT_signal_bac_arc"/>
</dbReference>
<evidence type="ECO:0000313" key="4">
    <source>
        <dbReference type="Proteomes" id="UP000239388"/>
    </source>
</evidence>
<reference evidence="3 4" key="1">
    <citation type="submission" date="2018-02" db="EMBL/GenBank/DDBJ databases">
        <title>Comparative genomes isolates from brazilian mangrove.</title>
        <authorList>
            <person name="Araujo J.E."/>
            <person name="Taketani R.G."/>
            <person name="Silva M.C.P."/>
            <person name="Loureco M.V."/>
            <person name="Andreote F.D."/>
        </authorList>
    </citation>
    <scope>NUCLEOTIDE SEQUENCE [LARGE SCALE GENOMIC DNA]</scope>
    <source>
        <strain evidence="3 4">NAP PRIS-MGV</strain>
    </source>
</reference>
<dbReference type="InterPro" id="IPR055170">
    <property type="entry name" value="GFO_IDH_MocA-like_dom"/>
</dbReference>
<dbReference type="EMBL" id="PUIB01000001">
    <property type="protein sequence ID" value="PQO43340.1"/>
    <property type="molecule type" value="Genomic_DNA"/>
</dbReference>
<feature type="domain" description="Gfo/Idh/MocA-like oxidoreductase N-terminal" evidence="1">
    <location>
        <begin position="46"/>
        <end position="169"/>
    </location>
</feature>
<sequence length="431" mass="47331">MPNENSTPQSDSRRDFLRKSAAISGAAAVGSLSLARSVHAGGDDTLKVALIGCGGRGSGAAKNATMGDPNLKVTVLCDIFPDVLAQARQRLSRVLGDRMEVTDETCFSGFDGYKQVMESDVDVVLLCTPPHFRPAHLRAAIEAGKHVFCEKPVAVDAPGCRHVFETVEMAREKNLSIVSGLCWRYHPKVQETVAKVKEGAIGDVVAVHETYLTGTLWYRQPQPDWTPMEDQVRNWLYYTWLSGDHTAEQHIHSLDKALWLNDDAAPLACEAVGGRLVRTDPKWGNVYDHFGMTFEFPNNVKTFAFCRQMAGCYNDVNDYVLGSNGTASILGGTVTPKSGPEWKYSGPNADMYDLEHKALYEGIRSGNVINNGVYMTRSTMMAIMGRMAAYTGQKVTWDMAINSTEDMTPKAYEWGPAPEVSVSLPGKTKFV</sequence>
<dbReference type="PANTHER" id="PTHR43818:SF5">
    <property type="entry name" value="OXIDOREDUCTASE FAMILY PROTEIN"/>
    <property type="match status" value="1"/>
</dbReference>
<dbReference type="AlphaFoldDB" id="A0A2S8GGC0"/>
<evidence type="ECO:0000259" key="1">
    <source>
        <dbReference type="Pfam" id="PF01408"/>
    </source>
</evidence>
<dbReference type="SUPFAM" id="SSF51735">
    <property type="entry name" value="NAD(P)-binding Rossmann-fold domains"/>
    <property type="match status" value="1"/>
</dbReference>
<feature type="domain" description="GFO/IDH/MocA-like oxidoreductase" evidence="2">
    <location>
        <begin position="193"/>
        <end position="327"/>
    </location>
</feature>
<comment type="caution">
    <text evidence="3">The sequence shown here is derived from an EMBL/GenBank/DDBJ whole genome shotgun (WGS) entry which is preliminary data.</text>
</comment>
<accession>A0A2S8GGC0</accession>
<dbReference type="NCBIfam" id="TIGR01409">
    <property type="entry name" value="TAT_signal_seq"/>
    <property type="match status" value="1"/>
</dbReference>
<dbReference type="InterPro" id="IPR036291">
    <property type="entry name" value="NAD(P)-bd_dom_sf"/>
</dbReference>
<dbReference type="PANTHER" id="PTHR43818">
    <property type="entry name" value="BCDNA.GH03377"/>
    <property type="match status" value="1"/>
</dbReference>
<dbReference type="InterPro" id="IPR000683">
    <property type="entry name" value="Gfo/Idh/MocA-like_OxRdtase_N"/>
</dbReference>
<name>A0A2S8GGC0_9BACT</name>
<dbReference type="Proteomes" id="UP000239388">
    <property type="component" value="Unassembled WGS sequence"/>
</dbReference>
<protein>
    <submittedName>
        <fullName evidence="3">Oxidoreductase</fullName>
    </submittedName>
</protein>
<evidence type="ECO:0000259" key="2">
    <source>
        <dbReference type="Pfam" id="PF22725"/>
    </source>
</evidence>
<evidence type="ECO:0000313" key="3">
    <source>
        <dbReference type="EMBL" id="PQO43340.1"/>
    </source>
</evidence>
<dbReference type="GO" id="GO:0000166">
    <property type="term" value="F:nucleotide binding"/>
    <property type="evidence" value="ECO:0007669"/>
    <property type="project" value="InterPro"/>
</dbReference>
<dbReference type="Gene3D" id="3.40.50.720">
    <property type="entry name" value="NAD(P)-binding Rossmann-like Domain"/>
    <property type="match status" value="1"/>
</dbReference>
<dbReference type="RefSeq" id="WP_105350350.1">
    <property type="nucleotide sequence ID" value="NZ_PUIB01000001.1"/>
</dbReference>
<dbReference type="SUPFAM" id="SSF55347">
    <property type="entry name" value="Glyceraldehyde-3-phosphate dehydrogenase-like, C-terminal domain"/>
    <property type="match status" value="1"/>
</dbReference>
<gene>
    <name evidence="3" type="ORF">C5Y98_00045</name>
</gene>
<dbReference type="Gene3D" id="3.30.360.10">
    <property type="entry name" value="Dihydrodipicolinate Reductase, domain 2"/>
    <property type="match status" value="1"/>
</dbReference>
<dbReference type="OrthoDB" id="253515at2"/>
<dbReference type="Pfam" id="PF01408">
    <property type="entry name" value="GFO_IDH_MocA"/>
    <property type="match status" value="1"/>
</dbReference>
<organism evidence="3 4">
    <name type="scientific">Blastopirellula marina</name>
    <dbReference type="NCBI Taxonomy" id="124"/>
    <lineage>
        <taxon>Bacteria</taxon>
        <taxon>Pseudomonadati</taxon>
        <taxon>Planctomycetota</taxon>
        <taxon>Planctomycetia</taxon>
        <taxon>Pirellulales</taxon>
        <taxon>Pirellulaceae</taxon>
        <taxon>Blastopirellula</taxon>
    </lineage>
</organism>
<dbReference type="InterPro" id="IPR050463">
    <property type="entry name" value="Gfo/Idh/MocA_oxidrdct_glycsds"/>
</dbReference>
<dbReference type="Pfam" id="PF22725">
    <property type="entry name" value="GFO_IDH_MocA_C3"/>
    <property type="match status" value="1"/>
</dbReference>